<evidence type="ECO:0000256" key="3">
    <source>
        <dbReference type="ARBA" id="ARBA00023315"/>
    </source>
</evidence>
<dbReference type="InterPro" id="IPR003679">
    <property type="entry name" value="Amioglycoside_AcTrfase"/>
</dbReference>
<reference evidence="5" key="1">
    <citation type="submission" date="2020-12" db="EMBL/GenBank/DDBJ databases">
        <title>Vagococcus allomyrinae sp. nov. and Enterococcus lavae sp. nov., isolated from the larvae of Allomyrina dichotoma.</title>
        <authorList>
            <person name="Lee S.D."/>
        </authorList>
    </citation>
    <scope>NUCLEOTIDE SEQUENCE</scope>
    <source>
        <strain evidence="5">BWB3-3</strain>
    </source>
</reference>
<dbReference type="GO" id="GO:0046677">
    <property type="term" value="P:response to antibiotic"/>
    <property type="evidence" value="ECO:0007669"/>
    <property type="project" value="UniProtKB-KW"/>
</dbReference>
<dbReference type="RefSeq" id="WP_209531983.1">
    <property type="nucleotide sequence ID" value="NZ_JAEEGA010000021.1"/>
</dbReference>
<keyword evidence="2 4" id="KW-0808">Transferase</keyword>
<dbReference type="GO" id="GO:0046353">
    <property type="term" value="F:aminoglycoside 3-N-acetyltransferase activity"/>
    <property type="evidence" value="ECO:0007669"/>
    <property type="project" value="UniProtKB-EC"/>
</dbReference>
<comment type="similarity">
    <text evidence="1 4">Belongs to the antibiotic N-acetyltransferase family.</text>
</comment>
<dbReference type="EC" id="2.3.1.-" evidence="4"/>
<protein>
    <recommendedName>
        <fullName evidence="4">Aminoglycoside N(3)-acetyltransferase</fullName>
        <ecNumber evidence="4">2.3.1.-</ecNumber>
    </recommendedName>
</protein>
<proteinExistence type="inferred from homology"/>
<comment type="caution">
    <text evidence="5">The sequence shown here is derived from an EMBL/GenBank/DDBJ whole genome shotgun (WGS) entry which is preliminary data.</text>
</comment>
<evidence type="ECO:0000256" key="1">
    <source>
        <dbReference type="ARBA" id="ARBA00006383"/>
    </source>
</evidence>
<evidence type="ECO:0000313" key="5">
    <source>
        <dbReference type="EMBL" id="MBP1043974.1"/>
    </source>
</evidence>
<dbReference type="InterPro" id="IPR028345">
    <property type="entry name" value="Antibiotic_NAT-like"/>
</dbReference>
<dbReference type="PANTHER" id="PTHR11104:SF0">
    <property type="entry name" value="SPBETA PROPHAGE-DERIVED AMINOGLYCOSIDE N(3')-ACETYLTRANSFERASE-LIKE PROTEIN YOKD"/>
    <property type="match status" value="1"/>
</dbReference>
<evidence type="ECO:0000313" key="6">
    <source>
        <dbReference type="Proteomes" id="UP000674938"/>
    </source>
</evidence>
<evidence type="ECO:0000256" key="4">
    <source>
        <dbReference type="RuleBase" id="RU365031"/>
    </source>
</evidence>
<organism evidence="5 6">
    <name type="scientific">Vagococcus allomyrinae</name>
    <dbReference type="NCBI Taxonomy" id="2794353"/>
    <lineage>
        <taxon>Bacteria</taxon>
        <taxon>Bacillati</taxon>
        <taxon>Bacillota</taxon>
        <taxon>Bacilli</taxon>
        <taxon>Lactobacillales</taxon>
        <taxon>Enterococcaceae</taxon>
        <taxon>Vagococcus</taxon>
    </lineage>
</organism>
<sequence>MHTKKALVNELQALGISPGDKLLVHSSYKAVGQFEGGPVGLVQALMSYFNEGLLILPTHTWGKINQENPLFDPATEPACVGILPNIFMAQAGVLRSLHPTHSVAAFGAGAESFVAGEELIDTPCGRQGCWGKLLDMEAKILFLGATLKSNTFIHGVEEWNDIPKRLTDERELLQIKLPTGIIQSPQHRHIGDVSQHYDKLYEPFIAHQLIRQGSIGKASSSVIEAKPVYELVSALLRREPDLFTDDQAIPVSWY</sequence>
<dbReference type="SUPFAM" id="SSF110710">
    <property type="entry name" value="TTHA0583/YokD-like"/>
    <property type="match status" value="1"/>
</dbReference>
<dbReference type="AlphaFoldDB" id="A0A940PFL4"/>
<dbReference type="Pfam" id="PF02522">
    <property type="entry name" value="Antibiotic_NAT"/>
    <property type="match status" value="1"/>
</dbReference>
<dbReference type="PANTHER" id="PTHR11104">
    <property type="entry name" value="AMINOGLYCOSIDE N3-ACETYLTRANSFERASE"/>
    <property type="match status" value="1"/>
</dbReference>
<keyword evidence="3 4" id="KW-0012">Acyltransferase</keyword>
<keyword evidence="6" id="KW-1185">Reference proteome</keyword>
<keyword evidence="4" id="KW-0046">Antibiotic resistance</keyword>
<name>A0A940PFL4_9ENTE</name>
<dbReference type="EMBL" id="JAEEGA010000021">
    <property type="protein sequence ID" value="MBP1043974.1"/>
    <property type="molecule type" value="Genomic_DNA"/>
</dbReference>
<evidence type="ECO:0000256" key="2">
    <source>
        <dbReference type="ARBA" id="ARBA00022679"/>
    </source>
</evidence>
<gene>
    <name evidence="5" type="ORF">I6N95_23475</name>
</gene>
<accession>A0A940PFL4</accession>
<comment type="catalytic activity">
    <reaction evidence="4">
        <text>a 2-deoxystreptamine antibiotic + acetyl-CoA = an N(3)-acetyl-2-deoxystreptamine antibiotic + CoA + H(+)</text>
        <dbReference type="Rhea" id="RHEA:12665"/>
        <dbReference type="ChEBI" id="CHEBI:15378"/>
        <dbReference type="ChEBI" id="CHEBI:57287"/>
        <dbReference type="ChEBI" id="CHEBI:57288"/>
        <dbReference type="ChEBI" id="CHEBI:57921"/>
        <dbReference type="ChEBI" id="CHEBI:77452"/>
        <dbReference type="EC" id="2.3.1.81"/>
    </reaction>
</comment>
<dbReference type="Proteomes" id="UP000674938">
    <property type="component" value="Unassembled WGS sequence"/>
</dbReference>